<dbReference type="PANTHER" id="PTHR11360">
    <property type="entry name" value="MONOCARBOXYLATE TRANSPORTER"/>
    <property type="match status" value="1"/>
</dbReference>
<feature type="transmembrane region" description="Helical" evidence="1">
    <location>
        <begin position="49"/>
        <end position="68"/>
    </location>
</feature>
<dbReference type="RefSeq" id="XP_006820593.1">
    <property type="nucleotide sequence ID" value="XM_006820530.1"/>
</dbReference>
<keyword evidence="1" id="KW-0472">Membrane</keyword>
<keyword evidence="1" id="KW-0812">Transmembrane</keyword>
<feature type="transmembrane region" description="Helical" evidence="1">
    <location>
        <begin position="16"/>
        <end position="37"/>
    </location>
</feature>
<dbReference type="InterPro" id="IPR036259">
    <property type="entry name" value="MFS_trans_sf"/>
</dbReference>
<dbReference type="InterPro" id="IPR050327">
    <property type="entry name" value="Proton-linked_MCT"/>
</dbReference>
<feature type="transmembrane region" description="Helical" evidence="1">
    <location>
        <begin position="162"/>
        <end position="184"/>
    </location>
</feature>
<name>A0ABM0MKQ2_SACKO</name>
<feature type="transmembrane region" description="Helical" evidence="1">
    <location>
        <begin position="221"/>
        <end position="243"/>
    </location>
</feature>
<keyword evidence="1" id="KW-1133">Transmembrane helix</keyword>
<feature type="transmembrane region" description="Helical" evidence="1">
    <location>
        <begin position="196"/>
        <end position="214"/>
    </location>
</feature>
<evidence type="ECO:0000313" key="2">
    <source>
        <dbReference type="Proteomes" id="UP000694865"/>
    </source>
</evidence>
<sequence length="390" mass="41288">MSPALGIIPLFVKKKYGLANAAAVSGAATGTFIFTPLNQLLLETYGWRGTLIVFSAINANMFISGALFRTHVTINTSRNKEDNVKNCDSKNTIDETSGSQSSCCFPLTRVVTAFGLKVFCNVPTFGLLCICKFFGVGLGFVSTPAYVVLYTANIKLASPERLALLVSIFAAGSIIGRLSPPAILYVSCSCLNSTRLFGISLLLAGISTLLSPFLATSYGSYSVYTALLGIFSGIFLTLMSHVIKDSTGGLNVTAGFGPTLGGKICSRILGHCALIGSTLGGKICSCILRLLALKCPTLRGEICSRILGPLALKGPTLGGFIYDKTGDYKNSFYFYGSCMTFAGLLMLILEPCSRNAIKKSSITTNVLTTVSSTRNLIDIATQTGREDGAM</sequence>
<accession>A0ABM0MKQ2</accession>
<dbReference type="SUPFAM" id="SSF103473">
    <property type="entry name" value="MFS general substrate transporter"/>
    <property type="match status" value="1"/>
</dbReference>
<dbReference type="Proteomes" id="UP000694865">
    <property type="component" value="Unplaced"/>
</dbReference>
<keyword evidence="2" id="KW-1185">Reference proteome</keyword>
<evidence type="ECO:0000256" key="1">
    <source>
        <dbReference type="SAM" id="Phobius"/>
    </source>
</evidence>
<evidence type="ECO:0000313" key="3">
    <source>
        <dbReference type="RefSeq" id="XP_006820593.1"/>
    </source>
</evidence>
<reference evidence="3" key="1">
    <citation type="submission" date="2025-08" db="UniProtKB">
        <authorList>
            <consortium name="RefSeq"/>
        </authorList>
    </citation>
    <scope>IDENTIFICATION</scope>
    <source>
        <tissue evidence="3">Testes</tissue>
    </source>
</reference>
<feature type="transmembrane region" description="Helical" evidence="1">
    <location>
        <begin position="332"/>
        <end position="349"/>
    </location>
</feature>
<protein>
    <submittedName>
        <fullName evidence="3">Monocarboxylate transporter 12-like</fullName>
    </submittedName>
</protein>
<dbReference type="InterPro" id="IPR011701">
    <property type="entry name" value="MFS"/>
</dbReference>
<gene>
    <name evidence="3" type="primary">LOC100367628</name>
</gene>
<dbReference type="Pfam" id="PF07690">
    <property type="entry name" value="MFS_1"/>
    <property type="match status" value="1"/>
</dbReference>
<proteinExistence type="predicted"/>
<feature type="transmembrane region" description="Helical" evidence="1">
    <location>
        <begin position="125"/>
        <end position="150"/>
    </location>
</feature>
<dbReference type="GeneID" id="100367628"/>
<dbReference type="PANTHER" id="PTHR11360:SF284">
    <property type="entry name" value="EG:103B4.3 PROTEIN-RELATED"/>
    <property type="match status" value="1"/>
</dbReference>
<organism evidence="2 3">
    <name type="scientific">Saccoglossus kowalevskii</name>
    <name type="common">Acorn worm</name>
    <dbReference type="NCBI Taxonomy" id="10224"/>
    <lineage>
        <taxon>Eukaryota</taxon>
        <taxon>Metazoa</taxon>
        <taxon>Hemichordata</taxon>
        <taxon>Enteropneusta</taxon>
        <taxon>Harrimaniidae</taxon>
        <taxon>Saccoglossus</taxon>
    </lineage>
</organism>
<dbReference type="Gene3D" id="1.20.1250.20">
    <property type="entry name" value="MFS general substrate transporter like domains"/>
    <property type="match status" value="1"/>
</dbReference>